<dbReference type="InterPro" id="IPR012337">
    <property type="entry name" value="RNaseH-like_sf"/>
</dbReference>
<dbReference type="CDD" id="cd06222">
    <property type="entry name" value="RNase_H_like"/>
    <property type="match status" value="1"/>
</dbReference>
<name>B9G5B0_ORYSJ</name>
<gene>
    <name evidence="3" type="ORF">OsJ_31193</name>
</gene>
<dbReference type="Proteomes" id="UP000007752">
    <property type="component" value="Chromosome 10"/>
</dbReference>
<evidence type="ECO:0000313" key="3">
    <source>
        <dbReference type="EMBL" id="EEE50807.1"/>
    </source>
</evidence>
<dbReference type="PANTHER" id="PTHR34146">
    <property type="entry name" value="POLYNUCLEOTIDYL TRANSFERASE, RIBONUCLEASE H-LIKE SUPERFAMILY PROTEIN-RELATED"/>
    <property type="match status" value="1"/>
</dbReference>
<reference evidence="3" key="2">
    <citation type="submission" date="2008-12" db="EMBL/GenBank/DDBJ databases">
        <title>Improved gene annotation of the rice (Oryza sativa) genomes.</title>
        <authorList>
            <person name="Wang J."/>
            <person name="Li R."/>
            <person name="Fan W."/>
            <person name="Huang Q."/>
            <person name="Zhang J."/>
            <person name="Zhou Y."/>
            <person name="Hu Y."/>
            <person name="Zi S."/>
            <person name="Li J."/>
            <person name="Ni P."/>
            <person name="Zheng H."/>
            <person name="Zhang Y."/>
            <person name="Zhao M."/>
            <person name="Hao Q."/>
            <person name="McDermott J."/>
            <person name="Samudrala R."/>
            <person name="Kristiansen K."/>
            <person name="Wong G.K.-S."/>
        </authorList>
    </citation>
    <scope>NUCLEOTIDE SEQUENCE</scope>
</reference>
<evidence type="ECO:0000259" key="2">
    <source>
        <dbReference type="Pfam" id="PF13456"/>
    </source>
</evidence>
<dbReference type="GO" id="GO:0003676">
    <property type="term" value="F:nucleic acid binding"/>
    <property type="evidence" value="ECO:0007669"/>
    <property type="project" value="InterPro"/>
</dbReference>
<organism evidence="3">
    <name type="scientific">Oryza sativa subsp. japonica</name>
    <name type="common">Rice</name>
    <dbReference type="NCBI Taxonomy" id="39947"/>
    <lineage>
        <taxon>Eukaryota</taxon>
        <taxon>Viridiplantae</taxon>
        <taxon>Streptophyta</taxon>
        <taxon>Embryophyta</taxon>
        <taxon>Tracheophyta</taxon>
        <taxon>Spermatophyta</taxon>
        <taxon>Magnoliopsida</taxon>
        <taxon>Liliopsida</taxon>
        <taxon>Poales</taxon>
        <taxon>Poaceae</taxon>
        <taxon>BOP clade</taxon>
        <taxon>Oryzoideae</taxon>
        <taxon>Oryzeae</taxon>
        <taxon>Oryzinae</taxon>
        <taxon>Oryza</taxon>
        <taxon>Oryza sativa</taxon>
    </lineage>
</organism>
<dbReference type="InterPro" id="IPR036397">
    <property type="entry name" value="RNaseH_sf"/>
</dbReference>
<accession>B9G5B0</accession>
<dbReference type="InterPro" id="IPR002156">
    <property type="entry name" value="RNaseH_domain"/>
</dbReference>
<feature type="region of interest" description="Disordered" evidence="1">
    <location>
        <begin position="1"/>
        <end position="23"/>
    </location>
</feature>
<reference evidence="3" key="1">
    <citation type="journal article" date="2005" name="PLoS Biol.">
        <title>The genomes of Oryza sativa: a history of duplications.</title>
        <authorList>
            <person name="Yu J."/>
            <person name="Wang J."/>
            <person name="Lin W."/>
            <person name="Li S."/>
            <person name="Li H."/>
            <person name="Zhou J."/>
            <person name="Ni P."/>
            <person name="Dong W."/>
            <person name="Hu S."/>
            <person name="Zeng C."/>
            <person name="Zhang J."/>
            <person name="Zhang Y."/>
            <person name="Li R."/>
            <person name="Xu Z."/>
            <person name="Li S."/>
            <person name="Li X."/>
            <person name="Zheng H."/>
            <person name="Cong L."/>
            <person name="Lin L."/>
            <person name="Yin J."/>
            <person name="Geng J."/>
            <person name="Li G."/>
            <person name="Shi J."/>
            <person name="Liu J."/>
            <person name="Lv H."/>
            <person name="Li J."/>
            <person name="Wang J."/>
            <person name="Deng Y."/>
            <person name="Ran L."/>
            <person name="Shi X."/>
            <person name="Wang X."/>
            <person name="Wu Q."/>
            <person name="Li C."/>
            <person name="Ren X."/>
            <person name="Wang J."/>
            <person name="Wang X."/>
            <person name="Li D."/>
            <person name="Liu D."/>
            <person name="Zhang X."/>
            <person name="Ji Z."/>
            <person name="Zhao W."/>
            <person name="Sun Y."/>
            <person name="Zhang Z."/>
            <person name="Bao J."/>
            <person name="Han Y."/>
            <person name="Dong L."/>
            <person name="Ji J."/>
            <person name="Chen P."/>
            <person name="Wu S."/>
            <person name="Liu J."/>
            <person name="Xiao Y."/>
            <person name="Bu D."/>
            <person name="Tan J."/>
            <person name="Yang L."/>
            <person name="Ye C."/>
            <person name="Zhang J."/>
            <person name="Xu J."/>
            <person name="Zhou Y."/>
            <person name="Yu Y."/>
            <person name="Zhang B."/>
            <person name="Zhuang S."/>
            <person name="Wei H."/>
            <person name="Liu B."/>
            <person name="Lei M."/>
            <person name="Yu H."/>
            <person name="Li Y."/>
            <person name="Xu H."/>
            <person name="Wei S."/>
            <person name="He X."/>
            <person name="Fang L."/>
            <person name="Zhang Z."/>
            <person name="Zhang Y."/>
            <person name="Huang X."/>
            <person name="Su Z."/>
            <person name="Tong W."/>
            <person name="Li J."/>
            <person name="Tong Z."/>
            <person name="Li S."/>
            <person name="Ye J."/>
            <person name="Wang L."/>
            <person name="Fang L."/>
            <person name="Lei T."/>
            <person name="Chen C."/>
            <person name="Chen H."/>
            <person name="Xu Z."/>
            <person name="Li H."/>
            <person name="Huang H."/>
            <person name="Zhang F."/>
            <person name="Xu H."/>
            <person name="Li N."/>
            <person name="Zhao C."/>
            <person name="Li S."/>
            <person name="Dong L."/>
            <person name="Huang Y."/>
            <person name="Li L."/>
            <person name="Xi Y."/>
            <person name="Qi Q."/>
            <person name="Li W."/>
            <person name="Zhang B."/>
            <person name="Hu W."/>
            <person name="Zhang Y."/>
            <person name="Tian X."/>
            <person name="Jiao Y."/>
            <person name="Liang X."/>
            <person name="Jin J."/>
            <person name="Gao L."/>
            <person name="Zheng W."/>
            <person name="Hao B."/>
            <person name="Liu S."/>
            <person name="Wang W."/>
            <person name="Yuan L."/>
            <person name="Cao M."/>
            <person name="McDermott J."/>
            <person name="Samudrala R."/>
            <person name="Wang J."/>
            <person name="Wong G.K."/>
            <person name="Yang H."/>
        </authorList>
    </citation>
    <scope>NUCLEOTIDE SEQUENCE [LARGE SCALE GENOMIC DNA]</scope>
</reference>
<proteinExistence type="predicted"/>
<dbReference type="EMBL" id="CM000147">
    <property type="protein sequence ID" value="EEE50807.1"/>
    <property type="molecule type" value="Genomic_DNA"/>
</dbReference>
<sequence length="458" mass="51887">MRLPKPGKSLGTTSGIQADGGKKGMALRSWKDICKPVSEGGLGIRDLMAVNKSILVQSAWRILTNPNDLLSSVLKSKYFPNTSFWKARTDMPKSAFWSSILQVRDVLEEASVWQLSKGDISIWSQPWCSIWKNIHDQLNLDNLPFHMPDKVSDLWDENKNWDAQKITQIFDSAAQHSIMQVQIMQGEEEDRLCWKYTPSGVCSAKSAYKTIYNEMYPNQNQIWKARNDINFKTKIWEPQQVCNAAQAMAKTYESVHQMEEDSCQDFNRAEENNIRNSIVKIPTGTRVYVDASWKEEKIGVGIFIHNPSNHNAIVIKAQSLNAGTPLLAEAEGLFLAMQIARHLQLQDPIFLSDNSEIVNVVQNEDYIQNPGHWSLRPILSRIKNFLQDQQVRIIWISRELNKVADGLAKSARQAQTNSCLAFDCSNISHICSRDVCPTKRALSFTPNGAVNVTRALCF</sequence>
<dbReference type="InterPro" id="IPR044730">
    <property type="entry name" value="RNase_H-like_dom_plant"/>
</dbReference>
<dbReference type="AlphaFoldDB" id="B9G5B0"/>
<dbReference type="SUPFAM" id="SSF53098">
    <property type="entry name" value="Ribonuclease H-like"/>
    <property type="match status" value="1"/>
</dbReference>
<feature type="domain" description="RNase H type-1" evidence="2">
    <location>
        <begin position="290"/>
        <end position="411"/>
    </location>
</feature>
<dbReference type="Pfam" id="PF13456">
    <property type="entry name" value="RVT_3"/>
    <property type="match status" value="1"/>
</dbReference>
<protein>
    <recommendedName>
        <fullName evidence="2">RNase H type-1 domain-containing protein</fullName>
    </recommendedName>
</protein>
<dbReference type="Gene3D" id="3.30.420.10">
    <property type="entry name" value="Ribonuclease H-like superfamily/Ribonuclease H"/>
    <property type="match status" value="1"/>
</dbReference>
<dbReference type="GO" id="GO:0004523">
    <property type="term" value="F:RNA-DNA hybrid ribonuclease activity"/>
    <property type="evidence" value="ECO:0007669"/>
    <property type="project" value="InterPro"/>
</dbReference>
<evidence type="ECO:0000256" key="1">
    <source>
        <dbReference type="SAM" id="MobiDB-lite"/>
    </source>
</evidence>
<dbReference type="PANTHER" id="PTHR34146:SF3">
    <property type="entry name" value="POLYNUCLEOTIDYL TRANSFERASE, RIBONUCLEASE H-LIKE SUPERFAMILY PROTEIN"/>
    <property type="match status" value="1"/>
</dbReference>